<dbReference type="STRING" id="694429.Pyrfu_0006"/>
<dbReference type="KEGG" id="pfm:Pyrfu_0006"/>
<dbReference type="SUPFAM" id="SSF56770">
    <property type="entry name" value="HydA/Nqo6-like"/>
    <property type="match status" value="1"/>
</dbReference>
<dbReference type="HOGENOM" id="CLU_1912416_0_0_2"/>
<dbReference type="GO" id="GO:0051536">
    <property type="term" value="F:iron-sulfur cluster binding"/>
    <property type="evidence" value="ECO:0007669"/>
    <property type="project" value="InterPro"/>
</dbReference>
<proteinExistence type="predicted"/>
<reference evidence="3 4" key="1">
    <citation type="journal article" date="2011" name="Stand. Genomic Sci.">
        <title>Complete genome sequence of the hyperthermophilic chemolithoautotroph Pyrolobus fumarii type strain (1A).</title>
        <authorList>
            <person name="Anderson I."/>
            <person name="Goker M."/>
            <person name="Nolan M."/>
            <person name="Lucas S."/>
            <person name="Hammon N."/>
            <person name="Deshpande S."/>
            <person name="Cheng J.F."/>
            <person name="Tapia R."/>
            <person name="Han C."/>
            <person name="Goodwin L."/>
            <person name="Pitluck S."/>
            <person name="Huntemann M."/>
            <person name="Liolios K."/>
            <person name="Ivanova N."/>
            <person name="Pagani I."/>
            <person name="Mavromatis K."/>
            <person name="Ovchinikova G."/>
            <person name="Pati A."/>
            <person name="Chen A."/>
            <person name="Palaniappan K."/>
            <person name="Land M."/>
            <person name="Hauser L."/>
            <person name="Brambilla E.M."/>
            <person name="Huber H."/>
            <person name="Yasawong M."/>
            <person name="Rohde M."/>
            <person name="Spring S."/>
            <person name="Abt B."/>
            <person name="Sikorski J."/>
            <person name="Wirth R."/>
            <person name="Detter J.C."/>
            <person name="Woyke T."/>
            <person name="Bristow J."/>
            <person name="Eisen J.A."/>
            <person name="Markowitz V."/>
            <person name="Hugenholtz P."/>
            <person name="Kyrpides N.C."/>
            <person name="Klenk H.P."/>
            <person name="Lapidus A."/>
        </authorList>
    </citation>
    <scope>NUCLEOTIDE SEQUENCE [LARGE SCALE GENOMIC DNA]</scope>
    <source>
        <strain evidence="4">DSM 11204 / 1A</strain>
    </source>
</reference>
<dbReference type="eggNOG" id="arCOG02472">
    <property type="taxonomic scope" value="Archaea"/>
</dbReference>
<dbReference type="InterPro" id="IPR006137">
    <property type="entry name" value="NADH_UbQ_OxRdtase-like_20kDa"/>
</dbReference>
<dbReference type="PANTHER" id="PTHR42845">
    <property type="entry name" value="COENZYME F420-REDUCING HYDROGENASE, GAMMA SUBUNIT"/>
    <property type="match status" value="1"/>
</dbReference>
<accession>G0EDP1</accession>
<dbReference type="InParanoid" id="G0EDP1"/>
<feature type="domain" description="NADH:ubiquinone oxidoreductase-like 20kDa subunit" evidence="2">
    <location>
        <begin position="12"/>
        <end position="111"/>
    </location>
</feature>
<dbReference type="PANTHER" id="PTHR42845:SF2">
    <property type="entry name" value="F420-NON-REDUCING HYDROGENASE VHU SUBUNIT G"/>
    <property type="match status" value="1"/>
</dbReference>
<organism evidence="3 4">
    <name type="scientific">Pyrolobus fumarii (strain DSM 11204 / 1A)</name>
    <dbReference type="NCBI Taxonomy" id="694429"/>
    <lineage>
        <taxon>Archaea</taxon>
        <taxon>Thermoproteota</taxon>
        <taxon>Thermoprotei</taxon>
        <taxon>Desulfurococcales</taxon>
        <taxon>Pyrodictiaceae</taxon>
        <taxon>Pyrolobus</taxon>
    </lineage>
</organism>
<keyword evidence="3" id="KW-0830">Ubiquinone</keyword>
<keyword evidence="4" id="KW-1185">Reference proteome</keyword>
<evidence type="ECO:0000313" key="4">
    <source>
        <dbReference type="Proteomes" id="UP000001037"/>
    </source>
</evidence>
<dbReference type="Pfam" id="PF01058">
    <property type="entry name" value="Oxidored_q6"/>
    <property type="match status" value="1"/>
</dbReference>
<keyword evidence="1" id="KW-0560">Oxidoreductase</keyword>
<evidence type="ECO:0000259" key="2">
    <source>
        <dbReference type="Pfam" id="PF01058"/>
    </source>
</evidence>
<protein>
    <submittedName>
        <fullName evidence="3">NADH ubiquinone oxidoreductase 20 kDa subunit</fullName>
    </submittedName>
</protein>
<dbReference type="InterPro" id="IPR037024">
    <property type="entry name" value="NiFe_Hase_small_N_sf"/>
</dbReference>
<name>G0EDP1_PYRF1</name>
<gene>
    <name evidence="3" type="ordered locus">Pyrfu_0006</name>
</gene>
<dbReference type="Proteomes" id="UP000001037">
    <property type="component" value="Chromosome"/>
</dbReference>
<dbReference type="AlphaFoldDB" id="G0EDP1"/>
<evidence type="ECO:0000256" key="1">
    <source>
        <dbReference type="ARBA" id="ARBA00023002"/>
    </source>
</evidence>
<evidence type="ECO:0000313" key="3">
    <source>
        <dbReference type="EMBL" id="AEM37878.1"/>
    </source>
</evidence>
<dbReference type="Gene3D" id="3.40.50.700">
    <property type="entry name" value="NADH:ubiquinone oxidoreductase-like, 20kDa subunit"/>
    <property type="match status" value="1"/>
</dbReference>
<sequence>MAKALLRCRRCLELFEIVYWPMLVEETRLPTGVDVVLVTGFAGSIEDVERLRKIMHGVKLLVSVGCCALNGGVFAVRGLRVVPPAVLQPKGTPLVRVPGCPPQLEMLETILSRVAVQLGRDVETEGGMSSRR</sequence>
<dbReference type="InterPro" id="IPR051349">
    <property type="entry name" value="Hydrogenase_assoc-protein"/>
</dbReference>
<dbReference type="GO" id="GO:0016491">
    <property type="term" value="F:oxidoreductase activity"/>
    <property type="evidence" value="ECO:0007669"/>
    <property type="project" value="UniProtKB-KW"/>
</dbReference>
<dbReference type="EMBL" id="CP002838">
    <property type="protein sequence ID" value="AEM37878.1"/>
    <property type="molecule type" value="Genomic_DNA"/>
</dbReference>